<dbReference type="PANTHER" id="PTHR43239">
    <property type="entry name" value="UPF0734 PROTEIN DDB_G0273871/DDB_G0273177"/>
    <property type="match status" value="1"/>
</dbReference>
<dbReference type="InterPro" id="IPR008000">
    <property type="entry name" value="Rham/fucose_mutarotase"/>
</dbReference>
<dbReference type="Gene3D" id="3.30.70.100">
    <property type="match status" value="1"/>
</dbReference>
<accession>A0ABU9Y7A4</accession>
<evidence type="ECO:0000313" key="2">
    <source>
        <dbReference type="Proteomes" id="UP001419910"/>
    </source>
</evidence>
<dbReference type="EMBL" id="JBDIME010000019">
    <property type="protein sequence ID" value="MEN2791704.1"/>
    <property type="molecule type" value="Genomic_DNA"/>
</dbReference>
<organism evidence="1 2">
    <name type="scientific">Sphingomonas oligophenolica</name>
    <dbReference type="NCBI Taxonomy" id="301154"/>
    <lineage>
        <taxon>Bacteria</taxon>
        <taxon>Pseudomonadati</taxon>
        <taxon>Pseudomonadota</taxon>
        <taxon>Alphaproteobacteria</taxon>
        <taxon>Sphingomonadales</taxon>
        <taxon>Sphingomonadaceae</taxon>
        <taxon>Sphingomonas</taxon>
    </lineage>
</organism>
<dbReference type="RefSeq" id="WP_343892046.1">
    <property type="nucleotide sequence ID" value="NZ_BAAAEH010000050.1"/>
</dbReference>
<reference evidence="1 2" key="1">
    <citation type="submission" date="2024-05" db="EMBL/GenBank/DDBJ databases">
        <authorList>
            <person name="Liu Q."/>
            <person name="Xin Y.-H."/>
        </authorList>
    </citation>
    <scope>NUCLEOTIDE SEQUENCE [LARGE SCALE GENOMIC DNA]</scope>
    <source>
        <strain evidence="1 2">CGMCC 1.10181</strain>
    </source>
</reference>
<name>A0ABU9Y7A4_9SPHN</name>
<dbReference type="Proteomes" id="UP001419910">
    <property type="component" value="Unassembled WGS sequence"/>
</dbReference>
<evidence type="ECO:0000313" key="1">
    <source>
        <dbReference type="EMBL" id="MEN2791704.1"/>
    </source>
</evidence>
<dbReference type="Pfam" id="PF05336">
    <property type="entry name" value="rhaM"/>
    <property type="match status" value="1"/>
</dbReference>
<protein>
    <submittedName>
        <fullName evidence="1">L-rhamnose mutarotase</fullName>
    </submittedName>
</protein>
<gene>
    <name evidence="1" type="ORF">ABC974_18885</name>
</gene>
<proteinExistence type="predicted"/>
<sequence>MKPSRHVLLIDLADDAQAIAQYEAWHAAGAVPSAISASIRGAGIEAMEIYRTGNRLVMIMEAAADFDPERKAAADAADPAVQAWEATMDRVQRPLPWALDGSKWTPAELIYSLADQA</sequence>
<dbReference type="InterPro" id="IPR011008">
    <property type="entry name" value="Dimeric_a/b-barrel"/>
</dbReference>
<keyword evidence="2" id="KW-1185">Reference proteome</keyword>
<dbReference type="InterPro" id="IPR052996">
    <property type="entry name" value="Carb_Metab_Mutarotase"/>
</dbReference>
<dbReference type="SUPFAM" id="SSF54909">
    <property type="entry name" value="Dimeric alpha+beta barrel"/>
    <property type="match status" value="1"/>
</dbReference>
<comment type="caution">
    <text evidence="1">The sequence shown here is derived from an EMBL/GenBank/DDBJ whole genome shotgun (WGS) entry which is preliminary data.</text>
</comment>
<dbReference type="PANTHER" id="PTHR43239:SF1">
    <property type="entry name" value="UPF0734 PROTEIN DDB_G0273871_DDB_G0273177"/>
    <property type="match status" value="1"/>
</dbReference>